<evidence type="ECO:0000313" key="1">
    <source>
        <dbReference type="EMBL" id="MBK1632950.1"/>
    </source>
</evidence>
<keyword evidence="2" id="KW-1185">Reference proteome</keyword>
<evidence type="ECO:0000313" key="2">
    <source>
        <dbReference type="Proteomes" id="UP000748752"/>
    </source>
</evidence>
<dbReference type="EMBL" id="NRRV01000062">
    <property type="protein sequence ID" value="MBK1632950.1"/>
    <property type="molecule type" value="Genomic_DNA"/>
</dbReference>
<dbReference type="InterPro" id="IPR043128">
    <property type="entry name" value="Rev_trsase/Diguanyl_cyclase"/>
</dbReference>
<comment type="caution">
    <text evidence="1">The sequence shown here is derived from an EMBL/GenBank/DDBJ whole genome shotgun (WGS) entry which is preliminary data.</text>
</comment>
<accession>A0ABS1CM29</accession>
<dbReference type="RefSeq" id="WP_200240843.1">
    <property type="nucleotide sequence ID" value="NZ_NRRV01000062.1"/>
</dbReference>
<proteinExistence type="predicted"/>
<protein>
    <submittedName>
        <fullName evidence="1">Uncharacterized protein</fullName>
    </submittedName>
</protein>
<organism evidence="1 2">
    <name type="scientific">Thiohalocapsa halophila</name>
    <dbReference type="NCBI Taxonomy" id="69359"/>
    <lineage>
        <taxon>Bacteria</taxon>
        <taxon>Pseudomonadati</taxon>
        <taxon>Pseudomonadota</taxon>
        <taxon>Gammaproteobacteria</taxon>
        <taxon>Chromatiales</taxon>
        <taxon>Chromatiaceae</taxon>
        <taxon>Thiohalocapsa</taxon>
    </lineage>
</organism>
<reference evidence="1 2" key="1">
    <citation type="journal article" date="2020" name="Microorganisms">
        <title>Osmotic Adaptation and Compatible Solute Biosynthesis of Phototrophic Bacteria as Revealed from Genome Analyses.</title>
        <authorList>
            <person name="Imhoff J.F."/>
            <person name="Rahn T."/>
            <person name="Kunzel S."/>
            <person name="Keller A."/>
            <person name="Neulinger S.C."/>
        </authorList>
    </citation>
    <scope>NUCLEOTIDE SEQUENCE [LARGE SCALE GENOMIC DNA]</scope>
    <source>
        <strain evidence="1 2">DSM 6210</strain>
    </source>
</reference>
<gene>
    <name evidence="1" type="ORF">CKO31_19785</name>
</gene>
<name>A0ABS1CM29_9GAMM</name>
<sequence length="539" mass="59132">MTEHLLRIEAVNLDQVLADTDQLSVIRGGGLLALAAVRRLDPEGREPLEIRIDDGAGAHRVELELVSGGASVGLYRYRLPDAQATFANRVVECVSEQLAAAYPHHNFVVDSEPLLDGPDAFHKARERLIARNRLRQLRQPTPVLTQAGDAGPRPCEWDDLRPAAVPQQLKPGADGKPRSAWLSASVHARYQAGREQKQRFLDDTTGLDLAYTEDFETLAGAFPRDRRLQNKLAVLYFDGNHFGKLQAGCASPASLQAFDHQLRTRRILLLRRLLNHLAGSDDAFYTPDEAGAEPRLRFELLLWGGDELLFVVPAWLGLDALCCAYRAMADWTWQDPEARVGTAEREAPTPLTHAGALIFCDRKTPIDRMTQLARDLAEHAVKDAPGGGRDRNLFEYLILESIDFPAEAPTDYLCRRYPALSHRRPLSPVPDAAASIQALAGLRDAGRIPHGPLHEGALRIARGGDCGQSAAAAEALVADLEARAAAAGEAAERDLAQLVDTLARLFAPDEQTAAWRWVHLAELWDYLGPRRAVPAGRGA</sequence>
<dbReference type="Proteomes" id="UP000748752">
    <property type="component" value="Unassembled WGS sequence"/>
</dbReference>
<dbReference type="Gene3D" id="3.30.70.270">
    <property type="match status" value="1"/>
</dbReference>